<proteinExistence type="predicted"/>
<name>A0A9D4HPS7_DREPO</name>
<dbReference type="EMBL" id="JAIWYP010000012">
    <property type="protein sequence ID" value="KAH3727059.1"/>
    <property type="molecule type" value="Genomic_DNA"/>
</dbReference>
<keyword evidence="3" id="KW-1185">Reference proteome</keyword>
<feature type="compositionally biased region" description="Basic and acidic residues" evidence="1">
    <location>
        <begin position="78"/>
        <end position="90"/>
    </location>
</feature>
<dbReference type="Proteomes" id="UP000828390">
    <property type="component" value="Unassembled WGS sequence"/>
</dbReference>
<accession>A0A9D4HPS7</accession>
<reference evidence="2" key="2">
    <citation type="submission" date="2020-11" db="EMBL/GenBank/DDBJ databases">
        <authorList>
            <person name="McCartney M.A."/>
            <person name="Auch B."/>
            <person name="Kono T."/>
            <person name="Mallez S."/>
            <person name="Becker A."/>
            <person name="Gohl D.M."/>
            <person name="Silverstein K.A.T."/>
            <person name="Koren S."/>
            <person name="Bechman K.B."/>
            <person name="Herman A."/>
            <person name="Abrahante J.E."/>
            <person name="Garbe J."/>
        </authorList>
    </citation>
    <scope>NUCLEOTIDE SEQUENCE</scope>
    <source>
        <strain evidence="2">Duluth1</strain>
        <tissue evidence="2">Whole animal</tissue>
    </source>
</reference>
<evidence type="ECO:0000313" key="2">
    <source>
        <dbReference type="EMBL" id="KAH3727059.1"/>
    </source>
</evidence>
<feature type="region of interest" description="Disordered" evidence="1">
    <location>
        <begin position="30"/>
        <end position="90"/>
    </location>
</feature>
<evidence type="ECO:0000256" key="1">
    <source>
        <dbReference type="SAM" id="MobiDB-lite"/>
    </source>
</evidence>
<protein>
    <submittedName>
        <fullName evidence="2">Uncharacterized protein</fullName>
    </submittedName>
</protein>
<evidence type="ECO:0000313" key="3">
    <source>
        <dbReference type="Proteomes" id="UP000828390"/>
    </source>
</evidence>
<comment type="caution">
    <text evidence="2">The sequence shown here is derived from an EMBL/GenBank/DDBJ whole genome shotgun (WGS) entry which is preliminary data.</text>
</comment>
<gene>
    <name evidence="2" type="ORF">DPMN_052985</name>
</gene>
<sequence>MLAHDEAGYCKTVVIPHHLPQKDFANLLAQKDLQQRTSPAMQHGRHGNAHNQEKMEMDWSCTEDEQRFHSESGTPMDPRWHATRRERQYR</sequence>
<dbReference type="AlphaFoldDB" id="A0A9D4HPS7"/>
<organism evidence="2 3">
    <name type="scientific">Dreissena polymorpha</name>
    <name type="common">Zebra mussel</name>
    <name type="synonym">Mytilus polymorpha</name>
    <dbReference type="NCBI Taxonomy" id="45954"/>
    <lineage>
        <taxon>Eukaryota</taxon>
        <taxon>Metazoa</taxon>
        <taxon>Spiralia</taxon>
        <taxon>Lophotrochozoa</taxon>
        <taxon>Mollusca</taxon>
        <taxon>Bivalvia</taxon>
        <taxon>Autobranchia</taxon>
        <taxon>Heteroconchia</taxon>
        <taxon>Euheterodonta</taxon>
        <taxon>Imparidentia</taxon>
        <taxon>Neoheterodontei</taxon>
        <taxon>Myida</taxon>
        <taxon>Dreissenoidea</taxon>
        <taxon>Dreissenidae</taxon>
        <taxon>Dreissena</taxon>
    </lineage>
</organism>
<reference evidence="2" key="1">
    <citation type="journal article" date="2019" name="bioRxiv">
        <title>The Genome of the Zebra Mussel, Dreissena polymorpha: A Resource for Invasive Species Research.</title>
        <authorList>
            <person name="McCartney M.A."/>
            <person name="Auch B."/>
            <person name="Kono T."/>
            <person name="Mallez S."/>
            <person name="Zhang Y."/>
            <person name="Obille A."/>
            <person name="Becker A."/>
            <person name="Abrahante J.E."/>
            <person name="Garbe J."/>
            <person name="Badalamenti J.P."/>
            <person name="Herman A."/>
            <person name="Mangelson H."/>
            <person name="Liachko I."/>
            <person name="Sullivan S."/>
            <person name="Sone E.D."/>
            <person name="Koren S."/>
            <person name="Silverstein K.A.T."/>
            <person name="Beckman K.B."/>
            <person name="Gohl D.M."/>
        </authorList>
    </citation>
    <scope>NUCLEOTIDE SEQUENCE</scope>
    <source>
        <strain evidence="2">Duluth1</strain>
        <tissue evidence="2">Whole animal</tissue>
    </source>
</reference>